<comment type="caution">
    <text evidence="1">The sequence shown here is derived from an EMBL/GenBank/DDBJ whole genome shotgun (WGS) entry which is preliminary data.</text>
</comment>
<dbReference type="EMBL" id="BAAAZU010000006">
    <property type="protein sequence ID" value="GAA3921000.1"/>
    <property type="molecule type" value="Genomic_DNA"/>
</dbReference>
<name>A0ABP7ME31_9GAMM</name>
<keyword evidence="2" id="KW-1185">Reference proteome</keyword>
<protein>
    <submittedName>
        <fullName evidence="1">Uncharacterized protein</fullName>
    </submittedName>
</protein>
<accession>A0ABP7ME31</accession>
<proteinExistence type="predicted"/>
<dbReference type="Proteomes" id="UP001501727">
    <property type="component" value="Unassembled WGS sequence"/>
</dbReference>
<evidence type="ECO:0000313" key="2">
    <source>
        <dbReference type="Proteomes" id="UP001501727"/>
    </source>
</evidence>
<reference evidence="2" key="1">
    <citation type="journal article" date="2019" name="Int. J. Syst. Evol. Microbiol.">
        <title>The Global Catalogue of Microorganisms (GCM) 10K type strain sequencing project: providing services to taxonomists for standard genome sequencing and annotation.</title>
        <authorList>
            <consortium name="The Broad Institute Genomics Platform"/>
            <consortium name="The Broad Institute Genome Sequencing Center for Infectious Disease"/>
            <person name="Wu L."/>
            <person name="Ma J."/>
        </authorList>
    </citation>
    <scope>NUCLEOTIDE SEQUENCE [LARGE SCALE GENOMIC DNA]</scope>
    <source>
        <strain evidence="2">JCM 16916</strain>
    </source>
</reference>
<organism evidence="1 2">
    <name type="scientific">Luteimonas lutimaris</name>
    <dbReference type="NCBI Taxonomy" id="698645"/>
    <lineage>
        <taxon>Bacteria</taxon>
        <taxon>Pseudomonadati</taxon>
        <taxon>Pseudomonadota</taxon>
        <taxon>Gammaproteobacteria</taxon>
        <taxon>Lysobacterales</taxon>
        <taxon>Lysobacteraceae</taxon>
        <taxon>Luteimonas</taxon>
    </lineage>
</organism>
<evidence type="ECO:0000313" key="1">
    <source>
        <dbReference type="EMBL" id="GAA3921000.1"/>
    </source>
</evidence>
<sequence length="110" mass="12401">MSQLVVRRIKANWQDRMRDYVVVVDGKEAGRVGDDAEARIEVGPGTHSLHLKIDWCRSPKVEFSIAAGEAVHFECGPNASPFLVLVYITLWKNRYIWLRRLDPGIGPGKA</sequence>
<gene>
    <name evidence="1" type="ORF">GCM10022229_13330</name>
</gene>